<accession>A0A4Y2E189</accession>
<name>A0A4Y2E189_ARAVE</name>
<sequence>MRIKKQTERLKLLMEISLTYRKGMEGISKKQRAKRRVDMKEVKILGPSGLGRLYSPKKGFIPKDLSYNKPVYKPDLRWIKFRTTTLRYD</sequence>
<organism evidence="1 2">
    <name type="scientific">Araneus ventricosus</name>
    <name type="common">Orbweaver spider</name>
    <name type="synonym">Epeira ventricosa</name>
    <dbReference type="NCBI Taxonomy" id="182803"/>
    <lineage>
        <taxon>Eukaryota</taxon>
        <taxon>Metazoa</taxon>
        <taxon>Ecdysozoa</taxon>
        <taxon>Arthropoda</taxon>
        <taxon>Chelicerata</taxon>
        <taxon>Arachnida</taxon>
        <taxon>Araneae</taxon>
        <taxon>Araneomorphae</taxon>
        <taxon>Entelegynae</taxon>
        <taxon>Araneoidea</taxon>
        <taxon>Araneidae</taxon>
        <taxon>Araneus</taxon>
    </lineage>
</organism>
<comment type="caution">
    <text evidence="1">The sequence shown here is derived from an EMBL/GenBank/DDBJ whole genome shotgun (WGS) entry which is preliminary data.</text>
</comment>
<keyword evidence="2" id="KW-1185">Reference proteome</keyword>
<evidence type="ECO:0000313" key="2">
    <source>
        <dbReference type="Proteomes" id="UP000499080"/>
    </source>
</evidence>
<dbReference type="EMBL" id="BGPR01000485">
    <property type="protein sequence ID" value="GBM22731.1"/>
    <property type="molecule type" value="Genomic_DNA"/>
</dbReference>
<gene>
    <name evidence="1" type="ORF">AVEN_81486_1</name>
</gene>
<proteinExistence type="predicted"/>
<dbReference type="Proteomes" id="UP000499080">
    <property type="component" value="Unassembled WGS sequence"/>
</dbReference>
<protein>
    <submittedName>
        <fullName evidence="1">Uncharacterized protein</fullName>
    </submittedName>
</protein>
<reference evidence="1 2" key="1">
    <citation type="journal article" date="2019" name="Sci. Rep.">
        <title>Orb-weaving spider Araneus ventricosus genome elucidates the spidroin gene catalogue.</title>
        <authorList>
            <person name="Kono N."/>
            <person name="Nakamura H."/>
            <person name="Ohtoshi R."/>
            <person name="Moran D.A.P."/>
            <person name="Shinohara A."/>
            <person name="Yoshida Y."/>
            <person name="Fujiwara M."/>
            <person name="Mori M."/>
            <person name="Tomita M."/>
            <person name="Arakawa K."/>
        </authorList>
    </citation>
    <scope>NUCLEOTIDE SEQUENCE [LARGE SCALE GENOMIC DNA]</scope>
</reference>
<evidence type="ECO:0000313" key="1">
    <source>
        <dbReference type="EMBL" id="GBM22731.1"/>
    </source>
</evidence>
<dbReference type="AlphaFoldDB" id="A0A4Y2E189"/>